<sequence>MDLIDQLVESRVREAERDGVFDDLPGQGRPLELEDDTMVPEALRAAYRLLRNSGFVPEEVRLRREIREAEDLLRACEDETLRRQQAHRLRLLLDRLGQQRGVTPTLAAEYLDRVRQRMDGSDE</sequence>
<name>A0A1I4QDQ4_ECTMO</name>
<protein>
    <recommendedName>
        <fullName evidence="1">DnaJ homologue subfamily C member 28 conserved domain-containing protein</fullName>
    </recommendedName>
</protein>
<dbReference type="Proteomes" id="UP000199556">
    <property type="component" value="Unassembled WGS sequence"/>
</dbReference>
<dbReference type="RefSeq" id="WP_090483960.1">
    <property type="nucleotide sequence ID" value="NZ_FOUO01000004.1"/>
</dbReference>
<accession>A0A1I4QDQ4</accession>
<keyword evidence="3" id="KW-1185">Reference proteome</keyword>
<evidence type="ECO:0000259" key="1">
    <source>
        <dbReference type="Pfam" id="PF09350"/>
    </source>
</evidence>
<feature type="domain" description="DnaJ homologue subfamily C member 28 conserved" evidence="1">
    <location>
        <begin position="7"/>
        <end position="74"/>
    </location>
</feature>
<dbReference type="STRING" id="195064.SAMN05421721_10444"/>
<organism evidence="2 3">
    <name type="scientific">Ectothiorhodospira mobilis</name>
    <dbReference type="NCBI Taxonomy" id="195064"/>
    <lineage>
        <taxon>Bacteria</taxon>
        <taxon>Pseudomonadati</taxon>
        <taxon>Pseudomonadota</taxon>
        <taxon>Gammaproteobacteria</taxon>
        <taxon>Chromatiales</taxon>
        <taxon>Ectothiorhodospiraceae</taxon>
        <taxon>Ectothiorhodospira</taxon>
    </lineage>
</organism>
<dbReference type="InterPro" id="IPR052573">
    <property type="entry name" value="DnaJ_C_subfamily_28"/>
</dbReference>
<dbReference type="OrthoDB" id="9798476at2"/>
<dbReference type="InterPro" id="IPR018961">
    <property type="entry name" value="DnaJ_homolog_subfam-C_membr-28"/>
</dbReference>
<evidence type="ECO:0000313" key="2">
    <source>
        <dbReference type="EMBL" id="SFM37926.1"/>
    </source>
</evidence>
<reference evidence="2 3" key="1">
    <citation type="submission" date="2016-10" db="EMBL/GenBank/DDBJ databases">
        <authorList>
            <person name="de Groot N.N."/>
        </authorList>
    </citation>
    <scope>NUCLEOTIDE SEQUENCE [LARGE SCALE GENOMIC DNA]</scope>
    <source>
        <strain evidence="2 3">DSM 4180</strain>
    </source>
</reference>
<dbReference type="EMBL" id="FOUO01000004">
    <property type="protein sequence ID" value="SFM37926.1"/>
    <property type="molecule type" value="Genomic_DNA"/>
</dbReference>
<proteinExistence type="predicted"/>
<dbReference type="Pfam" id="PF09350">
    <property type="entry name" value="DJC28_CD"/>
    <property type="match status" value="1"/>
</dbReference>
<gene>
    <name evidence="2" type="ORF">SAMN05421721_10444</name>
</gene>
<dbReference type="PANTHER" id="PTHR39158">
    <property type="entry name" value="OS08G0560600 PROTEIN"/>
    <property type="match status" value="1"/>
</dbReference>
<dbReference type="AlphaFoldDB" id="A0A1I4QDQ4"/>
<evidence type="ECO:0000313" key="3">
    <source>
        <dbReference type="Proteomes" id="UP000199556"/>
    </source>
</evidence>
<dbReference type="PANTHER" id="PTHR39158:SF1">
    <property type="entry name" value="DNAJ HOMOLOG SUBFAMILY C MEMBER 28"/>
    <property type="match status" value="1"/>
</dbReference>